<dbReference type="GO" id="GO:0009506">
    <property type="term" value="C:plasmodesma"/>
    <property type="evidence" value="ECO:0007669"/>
    <property type="project" value="TreeGrafter"/>
</dbReference>
<evidence type="ECO:0000259" key="19">
    <source>
        <dbReference type="Pfam" id="PF13976"/>
    </source>
</evidence>
<dbReference type="EC" id="1.10.3.3" evidence="5"/>
<evidence type="ECO:0000259" key="16">
    <source>
        <dbReference type="Pfam" id="PF00394"/>
    </source>
</evidence>
<feature type="domain" description="Plastocyanin-like" evidence="18">
    <location>
        <begin position="37"/>
        <end position="151"/>
    </location>
</feature>
<feature type="domain" description="Plastocyanin-like" evidence="17">
    <location>
        <begin position="416"/>
        <end position="531"/>
    </location>
</feature>
<dbReference type="InterPro" id="IPR002355">
    <property type="entry name" value="Cu_oxidase_Cu_BS"/>
</dbReference>
<evidence type="ECO:0000256" key="10">
    <source>
        <dbReference type="ARBA" id="ARBA00023002"/>
    </source>
</evidence>
<dbReference type="PANTHER" id="PTHR11709:SF394">
    <property type="entry name" value="FI03373P-RELATED"/>
    <property type="match status" value="1"/>
</dbReference>
<dbReference type="InterPro" id="IPR033138">
    <property type="entry name" value="Cu_oxidase_CS"/>
</dbReference>
<keyword evidence="9" id="KW-0677">Repeat</keyword>
<gene>
    <name evidence="20" type="ORF">Tci_206360</name>
</gene>
<evidence type="ECO:0000256" key="13">
    <source>
        <dbReference type="ARBA" id="ARBA00023180"/>
    </source>
</evidence>
<dbReference type="CDD" id="cd13893">
    <property type="entry name" value="CuRO_3_AAO"/>
    <property type="match status" value="1"/>
</dbReference>
<keyword evidence="15" id="KW-0732">Signal</keyword>
<comment type="subcellular location">
    <subcellularLocation>
        <location evidence="2">Secreted</location>
    </subcellularLocation>
</comment>
<dbReference type="GO" id="GO:0005507">
    <property type="term" value="F:copper ion binding"/>
    <property type="evidence" value="ECO:0007669"/>
    <property type="project" value="InterPro"/>
</dbReference>
<name>A0A699H1B1_TANCI</name>
<evidence type="ECO:0000313" key="20">
    <source>
        <dbReference type="EMBL" id="GEW34384.1"/>
    </source>
</evidence>
<dbReference type="InterPro" id="IPR001117">
    <property type="entry name" value="Cu-oxidase_2nd"/>
</dbReference>
<keyword evidence="10" id="KW-0560">Oxidoreductase</keyword>
<sequence>MAPARLALICLLVHWCCFGVLVRSVSGAKARQFEWEVEYMYGAPDCLENVVMGINGQFPGPTIKARAGDTVVVHLTNKLHTEGVVIHWHGIRQLGTPWADGTASISQCAINPGETFVYRFKVGKAGTYFYHGHYGMQRSAGLYGLLIVDVEKGVHEQEVDLSANPMRWIGEPQSLLINGRGQYNCSLAATHNSGGGLPGCKFRGNEKCAPNILHVQPNKTYRLRVASTTALASLNLAIGNHKMVMVEADGNYLQPFSVNDFDIYSGETYSVLFRTDQNSSDNYWFSVGVRGREPRTPQGLAILHYQSTTASRLPTLAPPQTPLWNDYVHSKSFSKKVLALSGSPKPPTNIHRRIFLLNTQNRINGYTKWAINNVSLTLPPTPYLASIKHGFNKAFDQKRPPDTFLNTYDIMKPPSNPNSTYGNGVYMLKFNTTIDVILQNANALNANVSEIHPWHLHGHDFWVLGYGEGKFSKKDEKKLNLKNPPLRNTVVIFPYGWTALRFVTDNPGVWAFHCHIEPHLHMGMGVVFAEGVHLVGKIPNEAMSCGLTGTWNMDTGASSHLNNSVTGLSTVFNSCIYPSVSVGDGHSIPVTNTGHCISPTPLKSLHLNNVHITPHIVKNLIYVRQFVRDNNCTIEFDAFGFSVKDFMTRRVLLQCDSTGDLYLVTHPSPIPRAFLVSQHTWHQRLGHPGGDVLRHLVSNNVISCNNEKPPVLCHACQLGKHVRLPF</sequence>
<evidence type="ECO:0000256" key="6">
    <source>
        <dbReference type="ARBA" id="ARBA00022095"/>
    </source>
</evidence>
<dbReference type="InterPro" id="IPR034259">
    <property type="entry name" value="CuRO_1_AAO"/>
</dbReference>
<evidence type="ECO:0000256" key="14">
    <source>
        <dbReference type="ARBA" id="ARBA00048908"/>
    </source>
</evidence>
<dbReference type="EMBL" id="BKCJ010054512">
    <property type="protein sequence ID" value="GEW34384.1"/>
    <property type="molecule type" value="Genomic_DNA"/>
</dbReference>
<evidence type="ECO:0000256" key="11">
    <source>
        <dbReference type="ARBA" id="ARBA00023008"/>
    </source>
</evidence>
<keyword evidence="12" id="KW-1015">Disulfide bond</keyword>
<comment type="cofactor">
    <cofactor evidence="1">
        <name>Cu cation</name>
        <dbReference type="ChEBI" id="CHEBI:23378"/>
    </cofactor>
</comment>
<dbReference type="Gene3D" id="2.60.40.420">
    <property type="entry name" value="Cupredoxins - blue copper proteins"/>
    <property type="match status" value="3"/>
</dbReference>
<evidence type="ECO:0000256" key="15">
    <source>
        <dbReference type="SAM" id="SignalP"/>
    </source>
</evidence>
<dbReference type="GO" id="GO:0008447">
    <property type="term" value="F:L-ascorbate oxidase activity"/>
    <property type="evidence" value="ECO:0007669"/>
    <property type="project" value="UniProtKB-EC"/>
</dbReference>
<comment type="catalytic activity">
    <reaction evidence="14">
        <text>4 L-ascorbate + O2 = 4 monodehydro-L-ascorbate radical + 2 H2O</text>
        <dbReference type="Rhea" id="RHEA:30243"/>
        <dbReference type="ChEBI" id="CHEBI:15377"/>
        <dbReference type="ChEBI" id="CHEBI:15379"/>
        <dbReference type="ChEBI" id="CHEBI:38290"/>
        <dbReference type="ChEBI" id="CHEBI:59513"/>
        <dbReference type="EC" id="1.10.3.3"/>
    </reaction>
</comment>
<protein>
    <recommendedName>
        <fullName evidence="6">L-ascorbate oxidase</fullName>
        <ecNumber evidence="5">1.10.3.3</ecNumber>
    </recommendedName>
</protein>
<organism evidence="20">
    <name type="scientific">Tanacetum cinerariifolium</name>
    <name type="common">Dalmatian daisy</name>
    <name type="synonym">Chrysanthemum cinerariifolium</name>
    <dbReference type="NCBI Taxonomy" id="118510"/>
    <lineage>
        <taxon>Eukaryota</taxon>
        <taxon>Viridiplantae</taxon>
        <taxon>Streptophyta</taxon>
        <taxon>Embryophyta</taxon>
        <taxon>Tracheophyta</taxon>
        <taxon>Spermatophyta</taxon>
        <taxon>Magnoliopsida</taxon>
        <taxon>eudicotyledons</taxon>
        <taxon>Gunneridae</taxon>
        <taxon>Pentapetalae</taxon>
        <taxon>asterids</taxon>
        <taxon>campanulids</taxon>
        <taxon>Asterales</taxon>
        <taxon>Asteraceae</taxon>
        <taxon>Asteroideae</taxon>
        <taxon>Anthemideae</taxon>
        <taxon>Anthemidinae</taxon>
        <taxon>Tanacetum</taxon>
    </lineage>
</organism>
<dbReference type="PANTHER" id="PTHR11709">
    <property type="entry name" value="MULTI-COPPER OXIDASE"/>
    <property type="match status" value="1"/>
</dbReference>
<evidence type="ECO:0000256" key="4">
    <source>
        <dbReference type="ARBA" id="ARBA00011473"/>
    </source>
</evidence>
<dbReference type="InterPro" id="IPR025724">
    <property type="entry name" value="GAG-pre-integrase_dom"/>
</dbReference>
<evidence type="ECO:0000256" key="12">
    <source>
        <dbReference type="ARBA" id="ARBA00023157"/>
    </source>
</evidence>
<dbReference type="InterPro" id="IPR011707">
    <property type="entry name" value="Cu-oxidase-like_N"/>
</dbReference>
<evidence type="ECO:0000256" key="1">
    <source>
        <dbReference type="ARBA" id="ARBA00001935"/>
    </source>
</evidence>
<dbReference type="InterPro" id="IPR008972">
    <property type="entry name" value="Cupredoxin"/>
</dbReference>
<dbReference type="PROSITE" id="PS00080">
    <property type="entry name" value="MULTICOPPER_OXIDASE2"/>
    <property type="match status" value="1"/>
</dbReference>
<evidence type="ECO:0000259" key="17">
    <source>
        <dbReference type="Pfam" id="PF07731"/>
    </source>
</evidence>
<feature type="signal peptide" evidence="15">
    <location>
        <begin position="1"/>
        <end position="27"/>
    </location>
</feature>
<dbReference type="Pfam" id="PF00394">
    <property type="entry name" value="Cu-oxidase"/>
    <property type="match status" value="1"/>
</dbReference>
<comment type="subunit">
    <text evidence="4">Dimer.</text>
</comment>
<dbReference type="Pfam" id="PF07732">
    <property type="entry name" value="Cu-oxidase_3"/>
    <property type="match status" value="1"/>
</dbReference>
<dbReference type="FunFam" id="2.60.40.420:FF:000059">
    <property type="entry name" value="L-ascorbate oxidase"/>
    <property type="match status" value="1"/>
</dbReference>
<proteinExistence type="inferred from homology"/>
<reference evidence="20" key="1">
    <citation type="journal article" date="2019" name="Sci. Rep.">
        <title>Draft genome of Tanacetum cinerariifolium, the natural source of mosquito coil.</title>
        <authorList>
            <person name="Yamashiro T."/>
            <person name="Shiraishi A."/>
            <person name="Satake H."/>
            <person name="Nakayama K."/>
        </authorList>
    </citation>
    <scope>NUCLEOTIDE SEQUENCE</scope>
</reference>
<keyword evidence="8" id="KW-0479">Metal-binding</keyword>
<keyword evidence="11" id="KW-0186">Copper</keyword>
<dbReference type="Pfam" id="PF13976">
    <property type="entry name" value="gag_pre-integrs"/>
    <property type="match status" value="1"/>
</dbReference>
<dbReference type="FunFam" id="2.60.40.420:FF:000060">
    <property type="entry name" value="L-ascorbate oxidase"/>
    <property type="match status" value="1"/>
</dbReference>
<feature type="chain" id="PRO_5025621604" description="L-ascorbate oxidase" evidence="15">
    <location>
        <begin position="28"/>
        <end position="726"/>
    </location>
</feature>
<dbReference type="CDD" id="cd13845">
    <property type="entry name" value="CuRO_1_AAO"/>
    <property type="match status" value="1"/>
</dbReference>
<evidence type="ECO:0000256" key="8">
    <source>
        <dbReference type="ARBA" id="ARBA00022723"/>
    </source>
</evidence>
<keyword evidence="7" id="KW-0964">Secreted</keyword>
<dbReference type="SUPFAM" id="SSF49503">
    <property type="entry name" value="Cupredoxins"/>
    <property type="match status" value="3"/>
</dbReference>
<keyword evidence="13" id="KW-0325">Glycoprotein</keyword>
<dbReference type="InterPro" id="IPR034267">
    <property type="entry name" value="CuRO_3_AAO"/>
</dbReference>
<comment type="caution">
    <text evidence="20">The sequence shown here is derived from an EMBL/GenBank/DDBJ whole genome shotgun (WGS) entry which is preliminary data.</text>
</comment>
<feature type="domain" description="GAG-pre-integrase" evidence="19">
    <location>
        <begin position="677"/>
        <end position="721"/>
    </location>
</feature>
<dbReference type="InterPro" id="IPR011706">
    <property type="entry name" value="Cu-oxidase_C"/>
</dbReference>
<dbReference type="GO" id="GO:0005576">
    <property type="term" value="C:extracellular region"/>
    <property type="evidence" value="ECO:0007669"/>
    <property type="project" value="UniProtKB-SubCell"/>
</dbReference>
<dbReference type="Pfam" id="PF07731">
    <property type="entry name" value="Cu-oxidase_2"/>
    <property type="match status" value="1"/>
</dbReference>
<accession>A0A699H1B1</accession>
<dbReference type="InterPro" id="IPR017760">
    <property type="entry name" value="L-ascorbate_oxidase_pln"/>
</dbReference>
<evidence type="ECO:0000256" key="3">
    <source>
        <dbReference type="ARBA" id="ARBA00010609"/>
    </source>
</evidence>
<evidence type="ECO:0000259" key="18">
    <source>
        <dbReference type="Pfam" id="PF07732"/>
    </source>
</evidence>
<dbReference type="InterPro" id="IPR045087">
    <property type="entry name" value="Cu-oxidase_fam"/>
</dbReference>
<evidence type="ECO:0000256" key="5">
    <source>
        <dbReference type="ARBA" id="ARBA00012301"/>
    </source>
</evidence>
<evidence type="ECO:0000256" key="7">
    <source>
        <dbReference type="ARBA" id="ARBA00022525"/>
    </source>
</evidence>
<feature type="domain" description="Plastocyanin-like" evidence="16">
    <location>
        <begin position="155"/>
        <end position="307"/>
    </location>
</feature>
<dbReference type="AlphaFoldDB" id="A0A699H1B1"/>
<evidence type="ECO:0000256" key="2">
    <source>
        <dbReference type="ARBA" id="ARBA00004613"/>
    </source>
</evidence>
<feature type="non-terminal residue" evidence="20">
    <location>
        <position position="726"/>
    </location>
</feature>
<comment type="similarity">
    <text evidence="3">Belongs to the multicopper oxidase family.</text>
</comment>
<dbReference type="PROSITE" id="PS00079">
    <property type="entry name" value="MULTICOPPER_OXIDASE1"/>
    <property type="match status" value="1"/>
</dbReference>
<evidence type="ECO:0000256" key="9">
    <source>
        <dbReference type="ARBA" id="ARBA00022737"/>
    </source>
</evidence>
<dbReference type="NCBIfam" id="TIGR03388">
    <property type="entry name" value="ascorbase"/>
    <property type="match status" value="1"/>
</dbReference>